<dbReference type="Proteomes" id="UP000297564">
    <property type="component" value="Unassembled WGS sequence"/>
</dbReference>
<organism evidence="3 4">
    <name type="scientific">Ramlibacter rhizophilus</name>
    <dbReference type="NCBI Taxonomy" id="1781167"/>
    <lineage>
        <taxon>Bacteria</taxon>
        <taxon>Pseudomonadati</taxon>
        <taxon>Pseudomonadota</taxon>
        <taxon>Betaproteobacteria</taxon>
        <taxon>Burkholderiales</taxon>
        <taxon>Comamonadaceae</taxon>
        <taxon>Ramlibacter</taxon>
    </lineage>
</organism>
<reference evidence="3 4" key="1">
    <citation type="submission" date="2019-03" db="EMBL/GenBank/DDBJ databases">
        <title>Ramlibacter rhizophilus CCTCC AB2015357, whole genome shotgun sequence.</title>
        <authorList>
            <person name="Zhang X."/>
            <person name="Feng G."/>
            <person name="Zhu H."/>
        </authorList>
    </citation>
    <scope>NUCLEOTIDE SEQUENCE [LARGE SCALE GENOMIC DNA]</scope>
    <source>
        <strain evidence="3 4">CCTCC AB2015357</strain>
    </source>
</reference>
<dbReference type="EMBL" id="SMLL01000001">
    <property type="protein sequence ID" value="TFZ04605.1"/>
    <property type="molecule type" value="Genomic_DNA"/>
</dbReference>
<dbReference type="GO" id="GO:0003677">
    <property type="term" value="F:DNA binding"/>
    <property type="evidence" value="ECO:0007669"/>
    <property type="project" value="InterPro"/>
</dbReference>
<feature type="region of interest" description="Disordered" evidence="2">
    <location>
        <begin position="13"/>
        <end position="39"/>
    </location>
</feature>
<name>A0A4Z0C301_9BURK</name>
<dbReference type="AlphaFoldDB" id="A0A4Z0C301"/>
<feature type="region of interest" description="Disordered" evidence="2">
    <location>
        <begin position="194"/>
        <end position="245"/>
    </location>
</feature>
<dbReference type="InterPro" id="IPR011010">
    <property type="entry name" value="DNA_brk_join_enz"/>
</dbReference>
<dbReference type="SUPFAM" id="SSF56349">
    <property type="entry name" value="DNA breaking-rejoining enzymes"/>
    <property type="match status" value="1"/>
</dbReference>
<evidence type="ECO:0000313" key="3">
    <source>
        <dbReference type="EMBL" id="TFZ04605.1"/>
    </source>
</evidence>
<sequence>MFLRPCSTRPFSFSGSHFDERHPSSSKKGPAVTPTSLASWTGMSNSEAAADPAIQAPQAATPGAARPWRPRSAASHLTRTPAGVYHMRLVIPAHVRALHPELPGELRRSTKTSDRCQALRSAREMCRELVTSLEQKGDAMLGTNGAAQGQPKQGFRIEWVDGAVSMELYPGAQLETIRLYTRVIEQFAAPAANRATQLPPEPAAVEQTTTIAPETRSDHVDQESTGTSDTGAQSPEPSADHSDKPEWLSEAILRWRAEGGVTFSDTTWIYSYEPSFRQFVELLGDTRRDVAQEDGTITPSKLDIRLADLTRRHFVQLHEQMKLMPQRQGKRNDGIEAKEVIRRAIAERARPQSTENVAKKLRHALPCVRFLKKKGWINEALLDEFTIQLKDADARVSKAKKKFKKGKAGAVGLTREEMRRTYVSEAYLQGAIECDWKHWIDPLRIYSAARVSEIAQLLTSDIIYICGVPCISFVDDSPEDEDNEAHTGGALSKARTEEEYRRLKNTASRRVIPVAPQLIKMGFLDFVQHRRELVGKVPGPLFFGLKWEAKSGYGRKPSEHTLELLKTAGVWQKRRKVGHSLRATCAQHLDRLGMQLEDIQRYLGHSTGTELEESYMEGDEGPAYPAERIAKLLEQLDFGVQFPTWAEVLKLREQCAREQQLSRKNGYARMRMTVADKDGVVHA</sequence>
<feature type="compositionally biased region" description="Polar residues" evidence="2">
    <location>
        <begin position="223"/>
        <end position="236"/>
    </location>
</feature>
<gene>
    <name evidence="3" type="ORF">EZ242_02320</name>
</gene>
<keyword evidence="1" id="KW-0233">DNA recombination</keyword>
<dbReference type="InterPro" id="IPR013762">
    <property type="entry name" value="Integrase-like_cat_sf"/>
</dbReference>
<dbReference type="OrthoDB" id="9784724at2"/>
<comment type="caution">
    <text evidence="3">The sequence shown here is derived from an EMBL/GenBank/DDBJ whole genome shotgun (WGS) entry which is preliminary data.</text>
</comment>
<evidence type="ECO:0008006" key="5">
    <source>
        <dbReference type="Google" id="ProtNLM"/>
    </source>
</evidence>
<dbReference type="GO" id="GO:0006310">
    <property type="term" value="P:DNA recombination"/>
    <property type="evidence" value="ECO:0007669"/>
    <property type="project" value="UniProtKB-KW"/>
</dbReference>
<evidence type="ECO:0000256" key="2">
    <source>
        <dbReference type="SAM" id="MobiDB-lite"/>
    </source>
</evidence>
<evidence type="ECO:0000256" key="1">
    <source>
        <dbReference type="ARBA" id="ARBA00023172"/>
    </source>
</evidence>
<evidence type="ECO:0000313" key="4">
    <source>
        <dbReference type="Proteomes" id="UP000297564"/>
    </source>
</evidence>
<protein>
    <recommendedName>
        <fullName evidence="5">Tyr recombinase domain-containing protein</fullName>
    </recommendedName>
</protein>
<dbReference type="GO" id="GO:0015074">
    <property type="term" value="P:DNA integration"/>
    <property type="evidence" value="ECO:0007669"/>
    <property type="project" value="InterPro"/>
</dbReference>
<keyword evidence="4" id="KW-1185">Reference proteome</keyword>
<proteinExistence type="predicted"/>
<dbReference type="Gene3D" id="1.10.443.10">
    <property type="entry name" value="Intergrase catalytic core"/>
    <property type="match status" value="1"/>
</dbReference>
<accession>A0A4Z0C301</accession>